<feature type="transmembrane region" description="Helical" evidence="6">
    <location>
        <begin position="227"/>
        <end position="250"/>
    </location>
</feature>
<keyword evidence="5 6" id="KW-0472">Membrane</keyword>
<comment type="subcellular location">
    <subcellularLocation>
        <location evidence="1">Cell membrane</location>
        <topology evidence="1">Multi-pass membrane protein</topology>
    </subcellularLocation>
</comment>
<feature type="transmembrane region" description="Helical" evidence="6">
    <location>
        <begin position="345"/>
        <end position="363"/>
    </location>
</feature>
<evidence type="ECO:0000256" key="5">
    <source>
        <dbReference type="ARBA" id="ARBA00023136"/>
    </source>
</evidence>
<feature type="transmembrane region" description="Helical" evidence="6">
    <location>
        <begin position="42"/>
        <end position="62"/>
    </location>
</feature>
<dbReference type="RefSeq" id="WP_315734989.1">
    <property type="nucleotide sequence ID" value="NZ_JAVYII010000008.1"/>
</dbReference>
<protein>
    <submittedName>
        <fullName evidence="7">APC family permease</fullName>
    </submittedName>
</protein>
<sequence>MQRRLDLRDATTLGVASMIGAGAFTVLGPATDAAGSGRGLLVALAVVAVVAWCNAWSSARLAARHPSSGGTYVYGRAELGPWWGFSAGWCFVVGKTASCAAMATAFAAYALPEGTAEPLRRVVAAAVVVGLTLLTTVGVTRTARAARAIVVVSLAGLLAAVVVGLSARGAAQPWWAAVDGSVGSVGPDAYGVAQAAGLLFFAFAGYARVATLGEEVRDPERTIPRAIGLAFAFVLGVYVLLALALLRGLGPTALAGSAAPLRELVDGAAWAVPLVVVGAGAASVGALLGLLAGIGRTALAMARDGELPRGLAALHPRHDVPHRAQLAVGGCVALLVLGLDLTEAVGFSSFGVLLYYLVANLAALAMHRRAGRTPAVAVIGALGCVALVATLPLASVASGVAVVGLGLLTRAVRLSRTRPPGVVG</sequence>
<name>A0ABU3Q142_9ACTN</name>
<feature type="transmembrane region" description="Helical" evidence="6">
    <location>
        <begin position="189"/>
        <end position="207"/>
    </location>
</feature>
<keyword evidence="3 6" id="KW-0812">Transmembrane</keyword>
<comment type="caution">
    <text evidence="7">The sequence shown here is derived from an EMBL/GenBank/DDBJ whole genome shotgun (WGS) entry which is preliminary data.</text>
</comment>
<dbReference type="InterPro" id="IPR002293">
    <property type="entry name" value="AA/rel_permease1"/>
</dbReference>
<feature type="transmembrane region" description="Helical" evidence="6">
    <location>
        <begin position="122"/>
        <end position="141"/>
    </location>
</feature>
<dbReference type="Gene3D" id="1.20.1740.10">
    <property type="entry name" value="Amino acid/polyamine transporter I"/>
    <property type="match status" value="1"/>
</dbReference>
<evidence type="ECO:0000313" key="7">
    <source>
        <dbReference type="EMBL" id="MDT9594831.1"/>
    </source>
</evidence>
<reference evidence="7 8" key="1">
    <citation type="submission" date="2023-08" db="EMBL/GenBank/DDBJ databases">
        <title>Nocardioides seae sp. nov., a bacterium isolated from a soil.</title>
        <authorList>
            <person name="Wang X."/>
        </authorList>
    </citation>
    <scope>NUCLEOTIDE SEQUENCE [LARGE SCALE GENOMIC DNA]</scope>
    <source>
        <strain evidence="7 8">YZH12</strain>
    </source>
</reference>
<gene>
    <name evidence="7" type="ORF">RDV89_17215</name>
</gene>
<evidence type="ECO:0000256" key="6">
    <source>
        <dbReference type="SAM" id="Phobius"/>
    </source>
</evidence>
<dbReference type="PANTHER" id="PTHR42770">
    <property type="entry name" value="AMINO ACID TRANSPORTER-RELATED"/>
    <property type="match status" value="1"/>
</dbReference>
<keyword evidence="8" id="KW-1185">Reference proteome</keyword>
<dbReference type="InterPro" id="IPR050367">
    <property type="entry name" value="APC_superfamily"/>
</dbReference>
<dbReference type="Proteomes" id="UP001268542">
    <property type="component" value="Unassembled WGS sequence"/>
</dbReference>
<evidence type="ECO:0000256" key="2">
    <source>
        <dbReference type="ARBA" id="ARBA00022475"/>
    </source>
</evidence>
<organism evidence="7 8">
    <name type="scientific">Nocardioides imazamoxiresistens</name>
    <dbReference type="NCBI Taxonomy" id="3231893"/>
    <lineage>
        <taxon>Bacteria</taxon>
        <taxon>Bacillati</taxon>
        <taxon>Actinomycetota</taxon>
        <taxon>Actinomycetes</taxon>
        <taxon>Propionibacteriales</taxon>
        <taxon>Nocardioidaceae</taxon>
        <taxon>Nocardioides</taxon>
    </lineage>
</organism>
<evidence type="ECO:0000256" key="3">
    <source>
        <dbReference type="ARBA" id="ARBA00022692"/>
    </source>
</evidence>
<dbReference type="Pfam" id="PF13520">
    <property type="entry name" value="AA_permease_2"/>
    <property type="match status" value="1"/>
</dbReference>
<feature type="transmembrane region" description="Helical" evidence="6">
    <location>
        <begin position="270"/>
        <end position="299"/>
    </location>
</feature>
<accession>A0ABU3Q142</accession>
<dbReference type="PIRSF" id="PIRSF006060">
    <property type="entry name" value="AA_transporter"/>
    <property type="match status" value="1"/>
</dbReference>
<feature type="transmembrane region" description="Helical" evidence="6">
    <location>
        <begin position="375"/>
        <end position="408"/>
    </location>
</feature>
<dbReference type="PANTHER" id="PTHR42770:SF7">
    <property type="entry name" value="MEMBRANE PROTEIN"/>
    <property type="match status" value="1"/>
</dbReference>
<dbReference type="EMBL" id="JAVYII010000008">
    <property type="protein sequence ID" value="MDT9594831.1"/>
    <property type="molecule type" value="Genomic_DNA"/>
</dbReference>
<proteinExistence type="predicted"/>
<feature type="transmembrane region" description="Helical" evidence="6">
    <location>
        <begin position="148"/>
        <end position="169"/>
    </location>
</feature>
<keyword evidence="2" id="KW-1003">Cell membrane</keyword>
<keyword evidence="4 6" id="KW-1133">Transmembrane helix</keyword>
<evidence type="ECO:0000256" key="1">
    <source>
        <dbReference type="ARBA" id="ARBA00004651"/>
    </source>
</evidence>
<feature type="transmembrane region" description="Helical" evidence="6">
    <location>
        <begin position="12"/>
        <end position="30"/>
    </location>
</feature>
<feature type="transmembrane region" description="Helical" evidence="6">
    <location>
        <begin position="82"/>
        <end position="110"/>
    </location>
</feature>
<evidence type="ECO:0000256" key="4">
    <source>
        <dbReference type="ARBA" id="ARBA00022989"/>
    </source>
</evidence>
<evidence type="ECO:0000313" key="8">
    <source>
        <dbReference type="Proteomes" id="UP001268542"/>
    </source>
</evidence>